<dbReference type="InterPro" id="IPR002938">
    <property type="entry name" value="FAD-bd"/>
</dbReference>
<keyword evidence="7" id="KW-1185">Reference proteome</keyword>
<name>A0AA40BZN8_9PEZI</name>
<comment type="cofactor">
    <cofactor evidence="1">
        <name>FAD</name>
        <dbReference type="ChEBI" id="CHEBI:57692"/>
    </cofactor>
</comment>
<dbReference type="PANTHER" id="PTHR43004:SF19">
    <property type="entry name" value="BINDING MONOOXYGENASE, PUTATIVE (JCVI)-RELATED"/>
    <property type="match status" value="1"/>
</dbReference>
<dbReference type="Gene3D" id="3.50.50.60">
    <property type="entry name" value="FAD/NAD(P)-binding domain"/>
    <property type="match status" value="1"/>
</dbReference>
<dbReference type="PANTHER" id="PTHR43004">
    <property type="entry name" value="TRK SYSTEM POTASSIUM UPTAKE PROTEIN"/>
    <property type="match status" value="1"/>
</dbReference>
<evidence type="ECO:0000256" key="1">
    <source>
        <dbReference type="ARBA" id="ARBA00001974"/>
    </source>
</evidence>
<evidence type="ECO:0000256" key="3">
    <source>
        <dbReference type="ARBA" id="ARBA00022827"/>
    </source>
</evidence>
<keyword evidence="4" id="KW-0560">Oxidoreductase</keyword>
<dbReference type="InterPro" id="IPR036188">
    <property type="entry name" value="FAD/NAD-bd_sf"/>
</dbReference>
<dbReference type="Proteomes" id="UP001175000">
    <property type="component" value="Unassembled WGS sequence"/>
</dbReference>
<feature type="domain" description="FAD-binding" evidence="5">
    <location>
        <begin position="3"/>
        <end position="349"/>
    </location>
</feature>
<gene>
    <name evidence="6" type="ORF">B0T14DRAFT_431562</name>
</gene>
<dbReference type="GO" id="GO:0071949">
    <property type="term" value="F:FAD binding"/>
    <property type="evidence" value="ECO:0007669"/>
    <property type="project" value="InterPro"/>
</dbReference>
<organism evidence="6 7">
    <name type="scientific">Immersiella caudata</name>
    <dbReference type="NCBI Taxonomy" id="314043"/>
    <lineage>
        <taxon>Eukaryota</taxon>
        <taxon>Fungi</taxon>
        <taxon>Dikarya</taxon>
        <taxon>Ascomycota</taxon>
        <taxon>Pezizomycotina</taxon>
        <taxon>Sordariomycetes</taxon>
        <taxon>Sordariomycetidae</taxon>
        <taxon>Sordariales</taxon>
        <taxon>Lasiosphaeriaceae</taxon>
        <taxon>Immersiella</taxon>
    </lineage>
</organism>
<dbReference type="Gene3D" id="3.40.30.120">
    <property type="match status" value="1"/>
</dbReference>
<evidence type="ECO:0000259" key="5">
    <source>
        <dbReference type="Pfam" id="PF01494"/>
    </source>
</evidence>
<dbReference type="PRINTS" id="PR00420">
    <property type="entry name" value="RNGMNOXGNASE"/>
</dbReference>
<reference evidence="6" key="1">
    <citation type="submission" date="2023-06" db="EMBL/GenBank/DDBJ databases">
        <title>Genome-scale phylogeny and comparative genomics of the fungal order Sordariales.</title>
        <authorList>
            <consortium name="Lawrence Berkeley National Laboratory"/>
            <person name="Hensen N."/>
            <person name="Bonometti L."/>
            <person name="Westerberg I."/>
            <person name="Brannstrom I.O."/>
            <person name="Guillou S."/>
            <person name="Cros-Aarteil S."/>
            <person name="Calhoun S."/>
            <person name="Haridas S."/>
            <person name="Kuo A."/>
            <person name="Mondo S."/>
            <person name="Pangilinan J."/>
            <person name="Riley R."/>
            <person name="Labutti K."/>
            <person name="Andreopoulos B."/>
            <person name="Lipzen A."/>
            <person name="Chen C."/>
            <person name="Yanf M."/>
            <person name="Daum C."/>
            <person name="Ng V."/>
            <person name="Clum A."/>
            <person name="Steindorff A."/>
            <person name="Ohm R."/>
            <person name="Martin F."/>
            <person name="Silar P."/>
            <person name="Natvig D."/>
            <person name="Lalanne C."/>
            <person name="Gautier V."/>
            <person name="Ament-Velasquez S.L."/>
            <person name="Kruys A."/>
            <person name="Hutchinson M.I."/>
            <person name="Powell A.J."/>
            <person name="Barry K."/>
            <person name="Miller A.N."/>
            <person name="Grigoriev I.V."/>
            <person name="Debuchy R."/>
            <person name="Gladieux P."/>
            <person name="Thoren M.H."/>
            <person name="Johannesson H."/>
        </authorList>
    </citation>
    <scope>NUCLEOTIDE SEQUENCE</scope>
    <source>
        <strain evidence="6">CBS 606.72</strain>
    </source>
</reference>
<evidence type="ECO:0000256" key="4">
    <source>
        <dbReference type="ARBA" id="ARBA00023002"/>
    </source>
</evidence>
<dbReference type="AlphaFoldDB" id="A0AA40BZN8"/>
<evidence type="ECO:0000313" key="6">
    <source>
        <dbReference type="EMBL" id="KAK0619339.1"/>
    </source>
</evidence>
<keyword evidence="2" id="KW-0285">Flavoprotein</keyword>
<dbReference type="GO" id="GO:0016709">
    <property type="term" value="F:oxidoreductase activity, acting on paired donors, with incorporation or reduction of molecular oxygen, NAD(P)H as one donor, and incorporation of one atom of oxygen"/>
    <property type="evidence" value="ECO:0007669"/>
    <property type="project" value="UniProtKB-ARBA"/>
</dbReference>
<dbReference type="EMBL" id="JAULSU010000004">
    <property type="protein sequence ID" value="KAK0619339.1"/>
    <property type="molecule type" value="Genomic_DNA"/>
</dbReference>
<keyword evidence="3" id="KW-0274">FAD</keyword>
<sequence>MYDCDVLIVGGGPVGVTLALELARQKVSFRIIDQAPERSDKSRAMVIQPRTLELLNRHGHAKSLVDRGRPIKGLNIIVNNKPATGISLDTVETVDSEFPLPLGISQADTEHFLDECLATHGFSVERPISAKSITQDSDSVTTTVENTSTSTQFIIRSKYVVGCDGAHSFVRHAATNLSFPGAPYSQDFLLCDAKISTPTSLPLDRFSLMMSDAVCMFFPMSDNICRFITSAPSSESSDDQLTLSYFQSLLSKYAPPGHGTLSDAVWISRFRLHHRGVNAYRDGRLLLAGDAAHIHSPVGGQGMNTGIQDAVNLGWKLAAVLQNRTSDPERLLNSYDAERRRVGEHLLQTTDQAFNVAVSKNWLYIKTRNLVFSAVLPIVMPRVMKGARQQGWYKFLTEFGVTYRKGPAVGAASGWDGKVGKGDRLPDGRVKDGKGEEVTVQGICGGRGHSLLVFVLGGEKGVGSVEEAVKVKEMVSGAMKDGVEGRFIFGRLDGEMPEGGYLDVEGKVCQTFGFTKTGYVLVRPDLYVAHIGYLDKVDELVEFVKGL</sequence>
<dbReference type="Pfam" id="PF01494">
    <property type="entry name" value="FAD_binding_3"/>
    <property type="match status" value="1"/>
</dbReference>
<dbReference type="InterPro" id="IPR050641">
    <property type="entry name" value="RIFMO-like"/>
</dbReference>
<protein>
    <submittedName>
        <fullName evidence="6">FAD binding domain-containing protein</fullName>
    </submittedName>
</protein>
<comment type="caution">
    <text evidence="6">The sequence shown here is derived from an EMBL/GenBank/DDBJ whole genome shotgun (WGS) entry which is preliminary data.</text>
</comment>
<evidence type="ECO:0000313" key="7">
    <source>
        <dbReference type="Proteomes" id="UP001175000"/>
    </source>
</evidence>
<dbReference type="Gene3D" id="3.30.70.2450">
    <property type="match status" value="1"/>
</dbReference>
<accession>A0AA40BZN8</accession>
<proteinExistence type="predicted"/>
<dbReference type="SUPFAM" id="SSF51905">
    <property type="entry name" value="FAD/NAD(P)-binding domain"/>
    <property type="match status" value="1"/>
</dbReference>
<evidence type="ECO:0000256" key="2">
    <source>
        <dbReference type="ARBA" id="ARBA00022630"/>
    </source>
</evidence>